<dbReference type="Proteomes" id="UP000244932">
    <property type="component" value="Unassembled WGS sequence"/>
</dbReference>
<dbReference type="InterPro" id="IPR027417">
    <property type="entry name" value="P-loop_NTPase"/>
</dbReference>
<proteinExistence type="predicted"/>
<sequence>MLVTLRAKLAYLAMPKTGSTAIEEAFAPHCDIIMSKNPAMKHMRLRKFERFMRPLLNNSGATEIETVAIIREPIDWLASWYRYRGRPELDGHPNSSKAMTFETFVFEYLSERPAQPARIGRPSKFAQPTDAGVGLTYLYRYDRMESFSAFLSDRVGTNILPDRVNVSPSRNVDLSRAVRLRLENALTADYELYESAL</sequence>
<dbReference type="Pfam" id="PF03567">
    <property type="entry name" value="Sulfotransfer_2"/>
    <property type="match status" value="1"/>
</dbReference>
<keyword evidence="2" id="KW-1185">Reference proteome</keyword>
<evidence type="ECO:0000313" key="1">
    <source>
        <dbReference type="EMBL" id="SPF29613.1"/>
    </source>
</evidence>
<dbReference type="EMBL" id="OMKW01000002">
    <property type="protein sequence ID" value="SPF29613.1"/>
    <property type="molecule type" value="Genomic_DNA"/>
</dbReference>
<dbReference type="InterPro" id="IPR005331">
    <property type="entry name" value="Sulfotransferase"/>
</dbReference>
<dbReference type="AlphaFoldDB" id="A0A2R8ABK4"/>
<accession>A0A2R8ABK4</accession>
<name>A0A2R8ABK4_9RHOB</name>
<organism evidence="1 2">
    <name type="scientific">Pontivivens insulae</name>
    <dbReference type="NCBI Taxonomy" id="1639689"/>
    <lineage>
        <taxon>Bacteria</taxon>
        <taxon>Pseudomonadati</taxon>
        <taxon>Pseudomonadota</taxon>
        <taxon>Alphaproteobacteria</taxon>
        <taxon>Rhodobacterales</taxon>
        <taxon>Paracoccaceae</taxon>
        <taxon>Pontivivens</taxon>
    </lineage>
</organism>
<protein>
    <recommendedName>
        <fullName evidence="3">Gamma-glutamyl kinase</fullName>
    </recommendedName>
</protein>
<reference evidence="1 2" key="1">
    <citation type="submission" date="2018-03" db="EMBL/GenBank/DDBJ databases">
        <authorList>
            <person name="Keele B.F."/>
        </authorList>
    </citation>
    <scope>NUCLEOTIDE SEQUENCE [LARGE SCALE GENOMIC DNA]</scope>
    <source>
        <strain evidence="1 2">CeCT 8812</strain>
    </source>
</reference>
<gene>
    <name evidence="1" type="ORF">POI8812_01926</name>
</gene>
<dbReference type="RefSeq" id="WP_108782292.1">
    <property type="nucleotide sequence ID" value="NZ_OMKW01000002.1"/>
</dbReference>
<dbReference type="SUPFAM" id="SSF52540">
    <property type="entry name" value="P-loop containing nucleoside triphosphate hydrolases"/>
    <property type="match status" value="1"/>
</dbReference>
<dbReference type="GO" id="GO:0008146">
    <property type="term" value="F:sulfotransferase activity"/>
    <property type="evidence" value="ECO:0007669"/>
    <property type="project" value="InterPro"/>
</dbReference>
<dbReference type="Gene3D" id="3.40.50.300">
    <property type="entry name" value="P-loop containing nucleotide triphosphate hydrolases"/>
    <property type="match status" value="1"/>
</dbReference>
<evidence type="ECO:0008006" key="3">
    <source>
        <dbReference type="Google" id="ProtNLM"/>
    </source>
</evidence>
<dbReference type="GO" id="GO:0016020">
    <property type="term" value="C:membrane"/>
    <property type="evidence" value="ECO:0007669"/>
    <property type="project" value="InterPro"/>
</dbReference>
<dbReference type="OrthoDB" id="7687351at2"/>
<evidence type="ECO:0000313" key="2">
    <source>
        <dbReference type="Proteomes" id="UP000244932"/>
    </source>
</evidence>